<dbReference type="Proteomes" id="UP000694557">
    <property type="component" value="Unassembled WGS sequence"/>
</dbReference>
<evidence type="ECO:0000256" key="1">
    <source>
        <dbReference type="ARBA" id="ARBA00001936"/>
    </source>
</evidence>
<comment type="function">
    <text evidence="15">Translation factor required for the incorporation of the rare amino acid selenocysteine encoded by UGA codons. Replaces the eRF1-eRF3-GTP ternary complex for the insertion of selenocysteine directed by the UGA codon. Insertion of selenocysteine at UGA codons is mediated by SECISBP2 and EEFSEC: SECISBP2 (1) specifically binds the SECIS sequence once the 80S ribosome encounters an in-frame UGA codon and (2) contacts the RPS27A/eS31 of the 40S ribosome before ribosome stalling. (3) GTP-bound EEFSEC then delivers selenocysteinyl-tRNA(Sec) to the 80S ribosome and adopts a preaccommodated state conformation. (4) After GTP hydrolysis, EEFSEC dissociates from the assembly, selenocysteinyl-tRNA(Sec) accommodates, and peptide bond synthesis and selenoprotein elongation occur.</text>
</comment>
<evidence type="ECO:0000256" key="13">
    <source>
        <dbReference type="ARBA" id="ARBA00023242"/>
    </source>
</evidence>
<evidence type="ECO:0000256" key="15">
    <source>
        <dbReference type="ARBA" id="ARBA00054716"/>
    </source>
</evidence>
<dbReference type="CDD" id="cd04094">
    <property type="entry name" value="eSelB_III"/>
    <property type="match status" value="1"/>
</dbReference>
<keyword evidence="9" id="KW-0547">Nucleotide-binding</keyword>
<comment type="cofactor">
    <cofactor evidence="2">
        <name>Mg(2+)</name>
        <dbReference type="ChEBI" id="CHEBI:18420"/>
    </cofactor>
</comment>
<feature type="compositionally biased region" description="Polar residues" evidence="18">
    <location>
        <begin position="354"/>
        <end position="366"/>
    </location>
</feature>
<dbReference type="PRINTS" id="PR00315">
    <property type="entry name" value="ELONGATNFCT"/>
</dbReference>
<evidence type="ECO:0000256" key="11">
    <source>
        <dbReference type="ARBA" id="ARBA00022917"/>
    </source>
</evidence>
<dbReference type="Gene3D" id="3.40.50.300">
    <property type="entry name" value="P-loop containing nucleotide triphosphate hydrolases"/>
    <property type="match status" value="1"/>
</dbReference>
<evidence type="ECO:0000256" key="3">
    <source>
        <dbReference type="ARBA" id="ARBA00004123"/>
    </source>
</evidence>
<dbReference type="Pfam" id="PF21208">
    <property type="entry name" value="euk_SelB_III"/>
    <property type="match status" value="1"/>
</dbReference>
<evidence type="ECO:0000256" key="17">
    <source>
        <dbReference type="ARBA" id="ARBA00082387"/>
    </source>
</evidence>
<reference evidence="21" key="2">
    <citation type="submission" date="2025-09" db="UniProtKB">
        <authorList>
            <consortium name="Ensembl"/>
        </authorList>
    </citation>
    <scope>IDENTIFICATION</scope>
</reference>
<dbReference type="GeneTree" id="ENSGT00940000158170"/>
<evidence type="ECO:0000256" key="10">
    <source>
        <dbReference type="ARBA" id="ARBA00022801"/>
    </source>
</evidence>
<dbReference type="GO" id="GO:0001514">
    <property type="term" value="P:selenocysteine incorporation"/>
    <property type="evidence" value="ECO:0007669"/>
    <property type="project" value="UniProtKB-ARBA"/>
</dbReference>
<dbReference type="Gene3D" id="2.40.30.10">
    <property type="entry name" value="Translation factors"/>
    <property type="match status" value="1"/>
</dbReference>
<proteinExistence type="predicted"/>
<feature type="domain" description="Tr-type G" evidence="20">
    <location>
        <begin position="11"/>
        <end position="213"/>
    </location>
</feature>
<keyword evidence="22" id="KW-1185">Reference proteome</keyword>
<dbReference type="InterPro" id="IPR049393">
    <property type="entry name" value="eEFSec_III"/>
</dbReference>
<keyword evidence="7" id="KW-0963">Cytoplasm</keyword>
<dbReference type="CDD" id="cd03696">
    <property type="entry name" value="SelB_II"/>
    <property type="match status" value="1"/>
</dbReference>
<accession>A0A8C7FC09</accession>
<evidence type="ECO:0000256" key="5">
    <source>
        <dbReference type="ARBA" id="ARBA00015953"/>
    </source>
</evidence>
<evidence type="ECO:0000256" key="7">
    <source>
        <dbReference type="ARBA" id="ARBA00022490"/>
    </source>
</evidence>
<keyword evidence="6" id="KW-0488">Methylation</keyword>
<dbReference type="InterPro" id="IPR009000">
    <property type="entry name" value="Transl_B-barrel_sf"/>
</dbReference>
<comment type="catalytic activity">
    <reaction evidence="14">
        <text>GTP + H2O = GDP + phosphate + H(+)</text>
        <dbReference type="Rhea" id="RHEA:19669"/>
        <dbReference type="ChEBI" id="CHEBI:15377"/>
        <dbReference type="ChEBI" id="CHEBI:15378"/>
        <dbReference type="ChEBI" id="CHEBI:37565"/>
        <dbReference type="ChEBI" id="CHEBI:43474"/>
        <dbReference type="ChEBI" id="CHEBI:58189"/>
    </reaction>
    <physiologicalReaction direction="left-to-right" evidence="14">
        <dbReference type="Rhea" id="RHEA:19670"/>
    </physiologicalReaction>
</comment>
<dbReference type="InterPro" id="IPR027417">
    <property type="entry name" value="P-loop_NTPase"/>
</dbReference>
<dbReference type="PROSITE" id="PS51722">
    <property type="entry name" value="G_TR_2"/>
    <property type="match status" value="1"/>
</dbReference>
<evidence type="ECO:0000256" key="8">
    <source>
        <dbReference type="ARBA" id="ARBA00022553"/>
    </source>
</evidence>
<feature type="transmembrane region" description="Helical" evidence="19">
    <location>
        <begin position="786"/>
        <end position="814"/>
    </location>
</feature>
<evidence type="ECO:0000256" key="18">
    <source>
        <dbReference type="SAM" id="MobiDB-lite"/>
    </source>
</evidence>
<evidence type="ECO:0000256" key="14">
    <source>
        <dbReference type="ARBA" id="ARBA00049117"/>
    </source>
</evidence>
<dbReference type="Pfam" id="PF00009">
    <property type="entry name" value="GTP_EFTU"/>
    <property type="match status" value="1"/>
</dbReference>
<comment type="subcellular location">
    <subcellularLocation>
        <location evidence="4">Cytoplasm</location>
    </subcellularLocation>
    <subcellularLocation>
        <location evidence="3">Nucleus</location>
    </subcellularLocation>
</comment>
<sequence>MADSSNNHPKTLNFNVGVLGHVDSGKTSLARALSSTASTAAFDKNPQSRERGITLDLGFSSFNVDLPEQLREDPGGHGYDNLQFTLVDCPGHASLIRTIIGGAQIIDLMMLVVDVVKGIQTQTAECLLIGELTCPRMVVILNKTDLLPPNKRQTAIDKMTKRLHKTLENTRFKDCPVIALSAKPGGPEAPETEEPHGVPELIELLKSQTYLPHRDPGGALLMAVDHCFSIRGQGTVMTGTILQGALAVNDTVEIPALKVTKKVKSVQMFRRPVAGAMQGDRVGVCVTQFDPKLLERGVVCTPGSLHILHAAIITVRKIGYFKGSLATRAKFHITVGHETVMARVTFFGLPPGETHQTSTTDPQLPTSDPHASEPDLRPLDTPFSFDREYFHQDEYVIGQREAGGAGQDPEQWALLEFEHPVTCPTLCLVIGSKLDTDIHANVCRLAFQGRLLEGFEEKSYSETTLLRLRIYKTKHKEGQVERVSGPPATHRHIFHPLTPLIGCTHTPFPSVFVLGSLSLFLCPLPFLYSDPCSSAPSPSCILVLVPLPPSPSCLLVLVPLPPSPSCLLVLVPLPPSPSCLLVLVPLPPSPSCLLVLVPLSPPIPVFWSLFLCPPLLPVFWSLFLCPPLLPVFWSLFLCPPLLPVFWSLFLCPPLLPVFWSLFLCPPLLPVFWSLFLCPPLLPVFWSLFLCPPLLPVFWSLFLCPPLLPVFWSLFLCPPLLPVFWSLFLCPPLLPVFWSLFLCPPLLPVFWSLFLCPPLLPVFWSLFLCPPLLPVFWSLFLCPPLLPVFWSLFLCPPLLPVFWSLFGCFSLLVALERFSETELPLWTHTHTHTHRQRCGV</sequence>
<dbReference type="PANTHER" id="PTHR43721">
    <property type="entry name" value="ELONGATION FACTOR TU-RELATED"/>
    <property type="match status" value="1"/>
</dbReference>
<keyword evidence="12" id="KW-0342">GTP-binding</keyword>
<dbReference type="Ensembl" id="ENSOKIT00005027364.1">
    <property type="protein sequence ID" value="ENSOKIP00005025866.1"/>
    <property type="gene ID" value="ENSOKIG00005011195.1"/>
</dbReference>
<evidence type="ECO:0000256" key="4">
    <source>
        <dbReference type="ARBA" id="ARBA00004496"/>
    </source>
</evidence>
<dbReference type="PANTHER" id="PTHR43721:SF11">
    <property type="entry name" value="SELENOCYSTEINE-SPECIFIC ELONGATION FACTOR"/>
    <property type="match status" value="1"/>
</dbReference>
<organism evidence="21 22">
    <name type="scientific">Oncorhynchus kisutch</name>
    <name type="common">Coho salmon</name>
    <name type="synonym">Salmo kisutch</name>
    <dbReference type="NCBI Taxonomy" id="8019"/>
    <lineage>
        <taxon>Eukaryota</taxon>
        <taxon>Metazoa</taxon>
        <taxon>Chordata</taxon>
        <taxon>Craniata</taxon>
        <taxon>Vertebrata</taxon>
        <taxon>Euteleostomi</taxon>
        <taxon>Actinopterygii</taxon>
        <taxon>Neopterygii</taxon>
        <taxon>Teleostei</taxon>
        <taxon>Protacanthopterygii</taxon>
        <taxon>Salmoniformes</taxon>
        <taxon>Salmonidae</taxon>
        <taxon>Salmoninae</taxon>
        <taxon>Oncorhynchus</taxon>
    </lineage>
</organism>
<protein>
    <recommendedName>
        <fullName evidence="5">Selenocysteine-specific elongation factor</fullName>
    </recommendedName>
    <alternativeName>
        <fullName evidence="17">Elongation factor sec</fullName>
    </alternativeName>
    <alternativeName>
        <fullName evidence="16">Eukaryotic elongation factor, selenocysteine-tRNA-specific</fullName>
    </alternativeName>
</protein>
<evidence type="ECO:0000313" key="22">
    <source>
        <dbReference type="Proteomes" id="UP000694557"/>
    </source>
</evidence>
<keyword evidence="19" id="KW-0812">Transmembrane</keyword>
<keyword evidence="13" id="KW-0539">Nucleus</keyword>
<evidence type="ECO:0000256" key="19">
    <source>
        <dbReference type="SAM" id="Phobius"/>
    </source>
</evidence>
<dbReference type="CDD" id="cd01889">
    <property type="entry name" value="SelB_euk"/>
    <property type="match status" value="1"/>
</dbReference>
<evidence type="ECO:0000259" key="20">
    <source>
        <dbReference type="PROSITE" id="PS51722"/>
    </source>
</evidence>
<dbReference type="SUPFAM" id="SSF50447">
    <property type="entry name" value="Translation proteins"/>
    <property type="match status" value="1"/>
</dbReference>
<keyword evidence="19" id="KW-0472">Membrane</keyword>
<dbReference type="InterPro" id="IPR004161">
    <property type="entry name" value="EFTu-like_2"/>
</dbReference>
<dbReference type="Pfam" id="PF03144">
    <property type="entry name" value="GTP_EFTU_D2"/>
    <property type="match status" value="1"/>
</dbReference>
<keyword evidence="11" id="KW-0648">Protein biosynthesis</keyword>
<dbReference type="FunFam" id="3.40.50.300:FF:000900">
    <property type="entry name" value="Eukaryotic elongation factor, selenocysteine-tRNA-specific"/>
    <property type="match status" value="1"/>
</dbReference>
<evidence type="ECO:0000256" key="9">
    <source>
        <dbReference type="ARBA" id="ARBA00022741"/>
    </source>
</evidence>
<dbReference type="GO" id="GO:0005634">
    <property type="term" value="C:nucleus"/>
    <property type="evidence" value="ECO:0007669"/>
    <property type="project" value="UniProtKB-SubCell"/>
</dbReference>
<evidence type="ECO:0000256" key="2">
    <source>
        <dbReference type="ARBA" id="ARBA00001946"/>
    </source>
</evidence>
<dbReference type="GO" id="GO:0005737">
    <property type="term" value="C:cytoplasm"/>
    <property type="evidence" value="ECO:0007669"/>
    <property type="project" value="UniProtKB-SubCell"/>
</dbReference>
<dbReference type="GO" id="GO:0003746">
    <property type="term" value="F:translation elongation factor activity"/>
    <property type="evidence" value="ECO:0007669"/>
    <property type="project" value="TreeGrafter"/>
</dbReference>
<reference evidence="21" key="1">
    <citation type="submission" date="2025-08" db="UniProtKB">
        <authorList>
            <consortium name="Ensembl"/>
        </authorList>
    </citation>
    <scope>IDENTIFICATION</scope>
</reference>
<dbReference type="GO" id="GO:0003924">
    <property type="term" value="F:GTPase activity"/>
    <property type="evidence" value="ECO:0007669"/>
    <property type="project" value="InterPro"/>
</dbReference>
<keyword evidence="19" id="KW-1133">Transmembrane helix</keyword>
<gene>
    <name evidence="21" type="primary">EEFSEC</name>
    <name evidence="21" type="synonym">eefsec</name>
</gene>
<evidence type="ECO:0000256" key="12">
    <source>
        <dbReference type="ARBA" id="ARBA00023134"/>
    </source>
</evidence>
<dbReference type="InterPro" id="IPR000795">
    <property type="entry name" value="T_Tr_GTP-bd_dom"/>
</dbReference>
<dbReference type="InterPro" id="IPR050055">
    <property type="entry name" value="EF-Tu_GTPase"/>
</dbReference>
<keyword evidence="8" id="KW-0597">Phosphoprotein</keyword>
<name>A0A8C7FC09_ONCKI</name>
<keyword evidence="10" id="KW-0378">Hydrolase</keyword>
<dbReference type="FunFam" id="2.40.30.10:FF:000052">
    <property type="entry name" value="Selenocysteine-specific elongation factor EF-Sec"/>
    <property type="match status" value="1"/>
</dbReference>
<dbReference type="AlphaFoldDB" id="A0A8C7FC09"/>
<feature type="region of interest" description="Disordered" evidence="18">
    <location>
        <begin position="351"/>
        <end position="376"/>
    </location>
</feature>
<dbReference type="GO" id="GO:0005525">
    <property type="term" value="F:GTP binding"/>
    <property type="evidence" value="ECO:0007669"/>
    <property type="project" value="UniProtKB-KW"/>
</dbReference>
<evidence type="ECO:0000313" key="21">
    <source>
        <dbReference type="Ensembl" id="ENSOKIP00005025866.1"/>
    </source>
</evidence>
<dbReference type="SUPFAM" id="SSF52540">
    <property type="entry name" value="P-loop containing nucleoside triphosphate hydrolases"/>
    <property type="match status" value="1"/>
</dbReference>
<evidence type="ECO:0000256" key="6">
    <source>
        <dbReference type="ARBA" id="ARBA00022481"/>
    </source>
</evidence>
<comment type="cofactor">
    <cofactor evidence="1">
        <name>Mn(2+)</name>
        <dbReference type="ChEBI" id="CHEBI:29035"/>
    </cofactor>
</comment>
<evidence type="ECO:0000256" key="16">
    <source>
        <dbReference type="ARBA" id="ARBA00076506"/>
    </source>
</evidence>